<dbReference type="InterPro" id="IPR036318">
    <property type="entry name" value="FAD-bd_PCMH-like_sf"/>
</dbReference>
<dbReference type="InterPro" id="IPR051312">
    <property type="entry name" value="Diverse_Substr_Oxidored"/>
</dbReference>
<keyword evidence="1" id="KW-0285">Flavoprotein</keyword>
<dbReference type="InterPro" id="IPR002346">
    <property type="entry name" value="Mopterin_DH_FAD-bd"/>
</dbReference>
<dbReference type="RefSeq" id="WP_012827708.1">
    <property type="nucleotide sequence ID" value="NC_013440.1"/>
</dbReference>
<dbReference type="STRING" id="502025.Hoch_2566"/>
<proteinExistence type="predicted"/>
<dbReference type="InterPro" id="IPR016166">
    <property type="entry name" value="FAD-bd_PCMH"/>
</dbReference>
<dbReference type="Proteomes" id="UP000001880">
    <property type="component" value="Chromosome"/>
</dbReference>
<evidence type="ECO:0000313" key="5">
    <source>
        <dbReference type="EMBL" id="ACY15100.1"/>
    </source>
</evidence>
<dbReference type="GO" id="GO:0016491">
    <property type="term" value="F:oxidoreductase activity"/>
    <property type="evidence" value="ECO:0007669"/>
    <property type="project" value="UniProtKB-KW"/>
</dbReference>
<dbReference type="GO" id="GO:0071949">
    <property type="term" value="F:FAD binding"/>
    <property type="evidence" value="ECO:0007669"/>
    <property type="project" value="InterPro"/>
</dbReference>
<dbReference type="Gene3D" id="3.30.43.10">
    <property type="entry name" value="Uridine Diphospho-n-acetylenolpyruvylglucosamine Reductase, domain 2"/>
    <property type="match status" value="1"/>
</dbReference>
<dbReference type="SUPFAM" id="SSF56176">
    <property type="entry name" value="FAD-binding/transporter-associated domain-like"/>
    <property type="match status" value="1"/>
</dbReference>
<dbReference type="SUPFAM" id="SSF55447">
    <property type="entry name" value="CO dehydrogenase flavoprotein C-terminal domain-like"/>
    <property type="match status" value="1"/>
</dbReference>
<dbReference type="InterPro" id="IPR005107">
    <property type="entry name" value="CO_DH_flav_C"/>
</dbReference>
<protein>
    <submittedName>
        <fullName evidence="5">Molybdopterin dehydrogenase FAD-binding protein</fullName>
    </submittedName>
</protein>
<reference evidence="5 6" key="1">
    <citation type="journal article" date="2010" name="Stand. Genomic Sci.">
        <title>Complete genome sequence of Haliangium ochraceum type strain (SMP-2).</title>
        <authorList>
            <consortium name="US DOE Joint Genome Institute (JGI-PGF)"/>
            <person name="Ivanova N."/>
            <person name="Daum C."/>
            <person name="Lang E."/>
            <person name="Abt B."/>
            <person name="Kopitz M."/>
            <person name="Saunders E."/>
            <person name="Lapidus A."/>
            <person name="Lucas S."/>
            <person name="Glavina Del Rio T."/>
            <person name="Nolan M."/>
            <person name="Tice H."/>
            <person name="Copeland A."/>
            <person name="Cheng J.F."/>
            <person name="Chen F."/>
            <person name="Bruce D."/>
            <person name="Goodwin L."/>
            <person name="Pitluck S."/>
            <person name="Mavromatis K."/>
            <person name="Pati A."/>
            <person name="Mikhailova N."/>
            <person name="Chen A."/>
            <person name="Palaniappan K."/>
            <person name="Land M."/>
            <person name="Hauser L."/>
            <person name="Chang Y.J."/>
            <person name="Jeffries C.D."/>
            <person name="Detter J.C."/>
            <person name="Brettin T."/>
            <person name="Rohde M."/>
            <person name="Goker M."/>
            <person name="Bristow J."/>
            <person name="Markowitz V."/>
            <person name="Eisen J.A."/>
            <person name="Hugenholtz P."/>
            <person name="Kyrpides N.C."/>
            <person name="Klenk H.P."/>
        </authorList>
    </citation>
    <scope>NUCLEOTIDE SEQUENCE [LARGE SCALE GENOMIC DNA]</scope>
    <source>
        <strain evidence="6">DSM 14365 / CIP 107738 / JCM 11303 / AJ 13395 / SMP-2</strain>
    </source>
</reference>
<keyword evidence="6" id="KW-1185">Reference proteome</keyword>
<evidence type="ECO:0000256" key="3">
    <source>
        <dbReference type="ARBA" id="ARBA00023002"/>
    </source>
</evidence>
<feature type="domain" description="FAD-binding PCMH-type" evidence="4">
    <location>
        <begin position="1"/>
        <end position="170"/>
    </location>
</feature>
<organism evidence="5 6">
    <name type="scientific">Haliangium ochraceum (strain DSM 14365 / JCM 11303 / SMP-2)</name>
    <dbReference type="NCBI Taxonomy" id="502025"/>
    <lineage>
        <taxon>Bacteria</taxon>
        <taxon>Pseudomonadati</taxon>
        <taxon>Myxococcota</taxon>
        <taxon>Polyangia</taxon>
        <taxon>Haliangiales</taxon>
        <taxon>Kofleriaceae</taxon>
        <taxon>Haliangium</taxon>
    </lineage>
</organism>
<gene>
    <name evidence="5" type="ordered locus">Hoch_2566</name>
</gene>
<dbReference type="Pfam" id="PF00941">
    <property type="entry name" value="FAD_binding_5"/>
    <property type="match status" value="1"/>
</dbReference>
<evidence type="ECO:0000259" key="4">
    <source>
        <dbReference type="PROSITE" id="PS51387"/>
    </source>
</evidence>
<accession>D0LKQ2</accession>
<dbReference type="HOGENOM" id="CLU_058050_3_0_7"/>
<dbReference type="PANTHER" id="PTHR42659:SF2">
    <property type="entry name" value="XANTHINE DEHYDROGENASE SUBUNIT C-RELATED"/>
    <property type="match status" value="1"/>
</dbReference>
<name>D0LKQ2_HALO1</name>
<evidence type="ECO:0000256" key="1">
    <source>
        <dbReference type="ARBA" id="ARBA00022630"/>
    </source>
</evidence>
<dbReference type="PROSITE" id="PS51387">
    <property type="entry name" value="FAD_PCMH"/>
    <property type="match status" value="1"/>
</dbReference>
<dbReference type="InterPro" id="IPR036683">
    <property type="entry name" value="CO_DH_flav_C_dom_sf"/>
</dbReference>
<evidence type="ECO:0000256" key="2">
    <source>
        <dbReference type="ARBA" id="ARBA00022827"/>
    </source>
</evidence>
<dbReference type="eggNOG" id="COG1319">
    <property type="taxonomic scope" value="Bacteria"/>
</dbReference>
<dbReference type="SMART" id="SM01092">
    <property type="entry name" value="CO_deh_flav_C"/>
    <property type="match status" value="1"/>
</dbReference>
<dbReference type="Gene3D" id="3.30.390.50">
    <property type="entry name" value="CO dehydrogenase flavoprotein, C-terminal domain"/>
    <property type="match status" value="1"/>
</dbReference>
<evidence type="ECO:0000313" key="6">
    <source>
        <dbReference type="Proteomes" id="UP000001880"/>
    </source>
</evidence>
<dbReference type="AlphaFoldDB" id="D0LKQ2"/>
<dbReference type="OrthoDB" id="9783813at2"/>
<keyword evidence="2" id="KW-0274">FAD</keyword>
<dbReference type="PANTHER" id="PTHR42659">
    <property type="entry name" value="XANTHINE DEHYDROGENASE SUBUNIT C-RELATED"/>
    <property type="match status" value="1"/>
</dbReference>
<dbReference type="Gene3D" id="3.30.465.10">
    <property type="match status" value="1"/>
</dbReference>
<keyword evidence="3" id="KW-0560">Oxidoreductase</keyword>
<dbReference type="EMBL" id="CP001804">
    <property type="protein sequence ID" value="ACY15100.1"/>
    <property type="molecule type" value="Genomic_DNA"/>
</dbReference>
<dbReference type="InterPro" id="IPR016167">
    <property type="entry name" value="FAD-bd_PCMH_sub1"/>
</dbReference>
<dbReference type="InterPro" id="IPR016169">
    <property type="entry name" value="FAD-bd_PCMH_sub2"/>
</dbReference>
<sequence>MQNFQFHHPTSLAEAEKALASGDGAKLLAGGQSLLPVMKLDLAEPTALISVRALAELRGVRVDGERLIIGAATTHAEVARSSEVQQAIAGIADLAGKIGDPQVRNRGTLGGSVAHNDPAADYPAALLALGATVVTQKRAIAAEDFFLGMFETPLEDTEIIKEVAFPIPRACRYEKFEDPASRYALVGIMVARFDDGVRVAITGAGPGVFRHQGLEQALSADFSAEAVDSVRVDEGELNDDASASAAYRAHLIGVMCKRAVAACG</sequence>
<dbReference type="KEGG" id="hoh:Hoch_2566"/>